<keyword evidence="1" id="KW-0812">Transmembrane</keyword>
<feature type="transmembrane region" description="Helical" evidence="1">
    <location>
        <begin position="39"/>
        <end position="62"/>
    </location>
</feature>
<keyword evidence="1" id="KW-1133">Transmembrane helix</keyword>
<dbReference type="Proteomes" id="UP000035740">
    <property type="component" value="Unassembled WGS sequence"/>
</dbReference>
<organism evidence="2 3">
    <name type="scientific">Beta vulgaris subsp. vulgaris</name>
    <name type="common">Beet</name>
    <dbReference type="NCBI Taxonomy" id="3555"/>
    <lineage>
        <taxon>Eukaryota</taxon>
        <taxon>Viridiplantae</taxon>
        <taxon>Streptophyta</taxon>
        <taxon>Embryophyta</taxon>
        <taxon>Tracheophyta</taxon>
        <taxon>Spermatophyta</taxon>
        <taxon>Magnoliopsida</taxon>
        <taxon>eudicotyledons</taxon>
        <taxon>Gunneridae</taxon>
        <taxon>Pentapetalae</taxon>
        <taxon>Caryophyllales</taxon>
        <taxon>Chenopodiaceae</taxon>
        <taxon>Betoideae</taxon>
        <taxon>Beta</taxon>
    </lineage>
</organism>
<keyword evidence="1" id="KW-0472">Membrane</keyword>
<proteinExistence type="predicted"/>
<name>A0A0J8BGM0_BETVV</name>
<keyword evidence="3" id="KW-1185">Reference proteome</keyword>
<accession>A0A0J8BGM0</accession>
<gene>
    <name evidence="2" type="ORF">BVRB_041290</name>
</gene>
<reference evidence="2 3" key="1">
    <citation type="journal article" date="2014" name="Nature">
        <title>The genome of the recently domesticated crop plant sugar beet (Beta vulgaris).</title>
        <authorList>
            <person name="Dohm J.C."/>
            <person name="Minoche A.E."/>
            <person name="Holtgrawe D."/>
            <person name="Capella-Gutierrez S."/>
            <person name="Zakrzewski F."/>
            <person name="Tafer H."/>
            <person name="Rupp O."/>
            <person name="Sorensen T.R."/>
            <person name="Stracke R."/>
            <person name="Reinhardt R."/>
            <person name="Goesmann A."/>
            <person name="Kraft T."/>
            <person name="Schulz B."/>
            <person name="Stadler P.F."/>
            <person name="Schmidt T."/>
            <person name="Gabaldon T."/>
            <person name="Lehrach H."/>
            <person name="Weisshaar B."/>
            <person name="Himmelbauer H."/>
        </authorList>
    </citation>
    <scope>NUCLEOTIDE SEQUENCE [LARGE SCALE GENOMIC DNA]</scope>
    <source>
        <tissue evidence="2">Taproot</tissue>
    </source>
</reference>
<evidence type="ECO:0000256" key="1">
    <source>
        <dbReference type="SAM" id="Phobius"/>
    </source>
</evidence>
<dbReference type="Gramene" id="KMS64920">
    <property type="protein sequence ID" value="KMS64920"/>
    <property type="gene ID" value="BVRB_041290"/>
</dbReference>
<sequence>MQMEPLRERQHLLPGDHDSDDILSLESRARSPYHKVSPVYTWFALSIFIGMLCAFGVFIAFIRTGSTSSISTRLGDNTGSDIATQVKTSMNLSADPCNNFYEVSPE</sequence>
<dbReference type="AlphaFoldDB" id="A0A0J8BGM0"/>
<evidence type="ECO:0000313" key="2">
    <source>
        <dbReference type="EMBL" id="KMS64920.1"/>
    </source>
</evidence>
<protein>
    <submittedName>
        <fullName evidence="2">Uncharacterized protein</fullName>
    </submittedName>
</protein>
<evidence type="ECO:0000313" key="3">
    <source>
        <dbReference type="Proteomes" id="UP000035740"/>
    </source>
</evidence>
<dbReference type="EMBL" id="KQ118662">
    <property type="protein sequence ID" value="KMS64920.1"/>
    <property type="molecule type" value="Genomic_DNA"/>
</dbReference>